<reference evidence="9" key="1">
    <citation type="journal article" date="2019" name="Nat. Commun.">
        <title>Expansion of phycobilisome linker gene families in mesophilic red algae.</title>
        <authorList>
            <person name="Lee J."/>
            <person name="Kim D."/>
            <person name="Bhattacharya D."/>
            <person name="Yoon H.S."/>
        </authorList>
    </citation>
    <scope>NUCLEOTIDE SEQUENCE [LARGE SCALE GENOMIC DNA]</scope>
    <source>
        <strain evidence="9">CCMP 1328</strain>
    </source>
</reference>
<evidence type="ECO:0000256" key="4">
    <source>
        <dbReference type="ARBA" id="ARBA00022989"/>
    </source>
</evidence>
<feature type="region of interest" description="Disordered" evidence="6">
    <location>
        <begin position="81"/>
        <end position="102"/>
    </location>
</feature>
<dbReference type="InterPro" id="IPR002794">
    <property type="entry name" value="DUF92_TMEM19"/>
</dbReference>
<evidence type="ECO:0000256" key="5">
    <source>
        <dbReference type="ARBA" id="ARBA00023136"/>
    </source>
</evidence>
<evidence type="ECO:0000256" key="1">
    <source>
        <dbReference type="ARBA" id="ARBA00004141"/>
    </source>
</evidence>
<dbReference type="GO" id="GO:0016020">
    <property type="term" value="C:membrane"/>
    <property type="evidence" value="ECO:0007669"/>
    <property type="project" value="UniProtKB-SubCell"/>
</dbReference>
<feature type="transmembrane region" description="Helical" evidence="7">
    <location>
        <begin position="194"/>
        <end position="215"/>
    </location>
</feature>
<evidence type="ECO:0000256" key="2">
    <source>
        <dbReference type="ARBA" id="ARBA00009012"/>
    </source>
</evidence>
<evidence type="ECO:0000256" key="3">
    <source>
        <dbReference type="ARBA" id="ARBA00022692"/>
    </source>
</evidence>
<evidence type="ECO:0000256" key="6">
    <source>
        <dbReference type="SAM" id="MobiDB-lite"/>
    </source>
</evidence>
<comment type="subcellular location">
    <subcellularLocation>
        <location evidence="1">Membrane</location>
        <topology evidence="1">Multi-pass membrane protein</topology>
    </subcellularLocation>
</comment>
<evidence type="ECO:0000256" key="7">
    <source>
        <dbReference type="SAM" id="Phobius"/>
    </source>
</evidence>
<feature type="transmembrane region" description="Helical" evidence="7">
    <location>
        <begin position="37"/>
        <end position="62"/>
    </location>
</feature>
<name>A0A5J4YY88_PORPP</name>
<dbReference type="OMA" id="VATADTW"/>
<evidence type="ECO:0000313" key="8">
    <source>
        <dbReference type="EMBL" id="KAA8495674.1"/>
    </source>
</evidence>
<dbReference type="EMBL" id="VRMN01000003">
    <property type="protein sequence ID" value="KAA8495674.1"/>
    <property type="molecule type" value="Genomic_DNA"/>
</dbReference>
<dbReference type="AlphaFoldDB" id="A0A5J4YY88"/>
<keyword evidence="3 7" id="KW-0812">Transmembrane</keyword>
<feature type="compositionally biased region" description="Polar residues" evidence="6">
    <location>
        <begin position="88"/>
        <end position="102"/>
    </location>
</feature>
<comment type="similarity">
    <text evidence="2">Belongs to the TMEM19 family.</text>
</comment>
<accession>A0A5J4YY88</accession>
<evidence type="ECO:0000313" key="9">
    <source>
        <dbReference type="Proteomes" id="UP000324585"/>
    </source>
</evidence>
<proteinExistence type="inferred from homology"/>
<dbReference type="PANTHER" id="PTHR13353">
    <property type="entry name" value="TRANSMEMBRANE PROTEIN 19"/>
    <property type="match status" value="1"/>
</dbReference>
<organism evidence="8 9">
    <name type="scientific">Porphyridium purpureum</name>
    <name type="common">Red alga</name>
    <name type="synonym">Porphyridium cruentum</name>
    <dbReference type="NCBI Taxonomy" id="35688"/>
    <lineage>
        <taxon>Eukaryota</taxon>
        <taxon>Rhodophyta</taxon>
        <taxon>Bangiophyceae</taxon>
        <taxon>Porphyridiales</taxon>
        <taxon>Porphyridiaceae</taxon>
        <taxon>Porphyridium</taxon>
    </lineage>
</organism>
<sequence length="319" mass="33667">MSAYAHDIVRALLAVVIASVAAYKGHRRGSLTHDGAIAAFIVGATSLSCSWRFGLTLLLFYFSGTRLTKWRQEEKRRLDRSDIADSAGDSNGTSTQAPHGRNSSQVLATTIPAVLAAVMFRSVCGTDCSFGCVARASSLDICRSLIVFYLCFFAGSAGDTWASEIGTANRFEWDTPRLVLPPFRRVPRGTNGGITIVGTIASALGGAFIGLVFYLSNLHCLLSDGIACLDGASVGDLLRHMSLGTIAGFLGSLTDSLLGAVFQASDYDLDAKCVVRVKAGGRYPASVTRISGVDVLSNEAVNLISVTLVSTLLALSVKL</sequence>
<keyword evidence="5 7" id="KW-0472">Membrane</keyword>
<dbReference type="Proteomes" id="UP000324585">
    <property type="component" value="Unassembled WGS sequence"/>
</dbReference>
<comment type="caution">
    <text evidence="8">The sequence shown here is derived from an EMBL/GenBank/DDBJ whole genome shotgun (WGS) entry which is preliminary data.</text>
</comment>
<dbReference type="PANTHER" id="PTHR13353:SF5">
    <property type="entry name" value="TRANSMEMBRANE PROTEIN 19"/>
    <property type="match status" value="1"/>
</dbReference>
<gene>
    <name evidence="8" type="ORF">FVE85_1829</name>
</gene>
<dbReference type="Pfam" id="PF01940">
    <property type="entry name" value="DUF92"/>
    <property type="match status" value="1"/>
</dbReference>
<keyword evidence="4 7" id="KW-1133">Transmembrane helix</keyword>
<dbReference type="OrthoDB" id="30881at2759"/>
<keyword evidence="9" id="KW-1185">Reference proteome</keyword>
<protein>
    <submittedName>
        <fullName evidence="8">Transmembrane protein 19</fullName>
    </submittedName>
</protein>